<keyword evidence="1" id="KW-0812">Transmembrane</keyword>
<evidence type="ECO:0008006" key="4">
    <source>
        <dbReference type="Google" id="ProtNLM"/>
    </source>
</evidence>
<dbReference type="GO" id="GO:0020037">
    <property type="term" value="F:heme binding"/>
    <property type="evidence" value="ECO:0007669"/>
    <property type="project" value="InterPro"/>
</dbReference>
<dbReference type="Gene3D" id="1.10.630.10">
    <property type="entry name" value="Cytochrome P450"/>
    <property type="match status" value="1"/>
</dbReference>
<dbReference type="GO" id="GO:0004497">
    <property type="term" value="F:monooxygenase activity"/>
    <property type="evidence" value="ECO:0007669"/>
    <property type="project" value="InterPro"/>
</dbReference>
<keyword evidence="1" id="KW-0472">Membrane</keyword>
<dbReference type="InterPro" id="IPR036396">
    <property type="entry name" value="Cyt_P450_sf"/>
</dbReference>
<evidence type="ECO:0000313" key="3">
    <source>
        <dbReference type="Proteomes" id="UP000663861"/>
    </source>
</evidence>
<dbReference type="Proteomes" id="UP000663861">
    <property type="component" value="Unassembled WGS sequence"/>
</dbReference>
<feature type="transmembrane region" description="Helical" evidence="1">
    <location>
        <begin position="6"/>
        <end position="26"/>
    </location>
</feature>
<comment type="caution">
    <text evidence="2">The sequence shown here is derived from an EMBL/GenBank/DDBJ whole genome shotgun (WGS) entry which is preliminary data.</text>
</comment>
<keyword evidence="1" id="KW-1133">Transmembrane helix</keyword>
<reference evidence="2" key="1">
    <citation type="submission" date="2021-01" db="EMBL/GenBank/DDBJ databases">
        <authorList>
            <person name="Kaushik A."/>
        </authorList>
    </citation>
    <scope>NUCLEOTIDE SEQUENCE</scope>
    <source>
        <strain evidence="2">AG4-RS23</strain>
    </source>
</reference>
<proteinExistence type="predicted"/>
<evidence type="ECO:0000313" key="2">
    <source>
        <dbReference type="EMBL" id="CAE6448817.1"/>
    </source>
</evidence>
<dbReference type="OrthoDB" id="2213137at2759"/>
<protein>
    <recommendedName>
        <fullName evidence="4">Cytochrome P450</fullName>
    </recommendedName>
</protein>
<gene>
    <name evidence="2" type="ORF">RDB_LOCUS51686</name>
</gene>
<sequence>MDATLTNTATIVIISTLLARLSYLWLLPKPIPQIPHNPVTSIWGDLPAFAHDEKNGYKLFSSIVEDMVRLHGPISQILLAKHCIVILADREESERIALGGKITDTSERFRATVATVLPNSQLSLPANETWKKHRRLAGPNETWKKHRRLAGPSMSKRYLERMSGRIAFCASELVRLWKAKCALVGSDAFDADLDLHLATMDSISI</sequence>
<evidence type="ECO:0000256" key="1">
    <source>
        <dbReference type="SAM" id="Phobius"/>
    </source>
</evidence>
<dbReference type="EMBL" id="CAJMWY010000836">
    <property type="protein sequence ID" value="CAE6448817.1"/>
    <property type="molecule type" value="Genomic_DNA"/>
</dbReference>
<dbReference type="GO" id="GO:0005506">
    <property type="term" value="F:iron ion binding"/>
    <property type="evidence" value="ECO:0007669"/>
    <property type="project" value="InterPro"/>
</dbReference>
<name>A0A8H3B6B3_9AGAM</name>
<dbReference type="GO" id="GO:0016705">
    <property type="term" value="F:oxidoreductase activity, acting on paired donors, with incorporation or reduction of molecular oxygen"/>
    <property type="evidence" value="ECO:0007669"/>
    <property type="project" value="InterPro"/>
</dbReference>
<dbReference type="AlphaFoldDB" id="A0A8H3B6B3"/>
<dbReference type="SUPFAM" id="SSF48264">
    <property type="entry name" value="Cytochrome P450"/>
    <property type="match status" value="1"/>
</dbReference>
<organism evidence="2 3">
    <name type="scientific">Rhizoctonia solani</name>
    <dbReference type="NCBI Taxonomy" id="456999"/>
    <lineage>
        <taxon>Eukaryota</taxon>
        <taxon>Fungi</taxon>
        <taxon>Dikarya</taxon>
        <taxon>Basidiomycota</taxon>
        <taxon>Agaricomycotina</taxon>
        <taxon>Agaricomycetes</taxon>
        <taxon>Cantharellales</taxon>
        <taxon>Ceratobasidiaceae</taxon>
        <taxon>Rhizoctonia</taxon>
    </lineage>
</organism>
<accession>A0A8H3B6B3</accession>